<accession>A0A344TKZ2</accession>
<evidence type="ECO:0000256" key="1">
    <source>
        <dbReference type="SAM" id="MobiDB-lite"/>
    </source>
</evidence>
<feature type="compositionally biased region" description="Basic and acidic residues" evidence="1">
    <location>
        <begin position="341"/>
        <end position="357"/>
    </location>
</feature>
<keyword evidence="2" id="KW-1133">Transmembrane helix</keyword>
<gene>
    <name evidence="4" type="ORF">DR864_16935</name>
</gene>
<dbReference type="Gene3D" id="3.60.10.10">
    <property type="entry name" value="Endonuclease/exonuclease/phosphatase"/>
    <property type="match status" value="1"/>
</dbReference>
<sequence length="357" mass="41422">MKLALQSVGIFLIIITFLPLVRSDYWTFRIFEFPRAQKLVVTLLLLLVYPFVSFLDSLSDWLLMTVLGGVLLHLVWQVYPFTPLAKKQLLKTRITNPDRAISVMMWNVYQYNRSFQPFLKLFAQVDADIVLLSETDQWWQQKLILLEKDYPYRVHVPLENTYGMLLYSKLPLLEEQVKYLVEDGVPSIHTDVQLRSGEKIRLFCIHPTPPVPQENPRSTERDKELLLIADQARSSQIPVLVCGDLNDVAWSYTTALFQKMSGLLDPRRGRGFFNTFHAKIPFLRFPLDHVFCSTEFTLIKMSRLKNSGSDHFPMYIKLQYTPRAAEIHEAPQPTAEEVETAQEKINKETREEGPGTE</sequence>
<dbReference type="EMBL" id="CP030850">
    <property type="protein sequence ID" value="AXE19313.1"/>
    <property type="molecule type" value="Genomic_DNA"/>
</dbReference>
<dbReference type="InterPro" id="IPR036691">
    <property type="entry name" value="Endo/exonu/phosph_ase_sf"/>
</dbReference>
<protein>
    <submittedName>
        <fullName evidence="4">Endonuclease</fullName>
    </submittedName>
</protein>
<dbReference type="SUPFAM" id="SSF56219">
    <property type="entry name" value="DNase I-like"/>
    <property type="match status" value="1"/>
</dbReference>
<dbReference type="GO" id="GO:0004519">
    <property type="term" value="F:endonuclease activity"/>
    <property type="evidence" value="ECO:0007669"/>
    <property type="project" value="UniProtKB-KW"/>
</dbReference>
<evidence type="ECO:0000256" key="2">
    <source>
        <dbReference type="SAM" id="Phobius"/>
    </source>
</evidence>
<dbReference type="KEGG" id="run:DR864_16935"/>
<feature type="transmembrane region" description="Helical" evidence="2">
    <location>
        <begin position="39"/>
        <end position="55"/>
    </location>
</feature>
<keyword evidence="5" id="KW-1185">Reference proteome</keyword>
<evidence type="ECO:0000313" key="5">
    <source>
        <dbReference type="Proteomes" id="UP000251993"/>
    </source>
</evidence>
<organism evidence="4 5">
    <name type="scientific">Runella rosea</name>
    <dbReference type="NCBI Taxonomy" id="2259595"/>
    <lineage>
        <taxon>Bacteria</taxon>
        <taxon>Pseudomonadati</taxon>
        <taxon>Bacteroidota</taxon>
        <taxon>Cytophagia</taxon>
        <taxon>Cytophagales</taxon>
        <taxon>Spirosomataceae</taxon>
        <taxon>Runella</taxon>
    </lineage>
</organism>
<dbReference type="OrthoDB" id="9796594at2"/>
<dbReference type="InterPro" id="IPR005135">
    <property type="entry name" value="Endo/exonuclease/phosphatase"/>
</dbReference>
<dbReference type="Pfam" id="PF03372">
    <property type="entry name" value="Exo_endo_phos"/>
    <property type="match status" value="1"/>
</dbReference>
<dbReference type="Proteomes" id="UP000251993">
    <property type="component" value="Chromosome"/>
</dbReference>
<keyword evidence="4" id="KW-0540">Nuclease</keyword>
<evidence type="ECO:0000313" key="4">
    <source>
        <dbReference type="EMBL" id="AXE19313.1"/>
    </source>
</evidence>
<dbReference type="AlphaFoldDB" id="A0A344TKZ2"/>
<proteinExistence type="predicted"/>
<feature type="region of interest" description="Disordered" evidence="1">
    <location>
        <begin position="328"/>
        <end position="357"/>
    </location>
</feature>
<dbReference type="RefSeq" id="WP_114068096.1">
    <property type="nucleotide sequence ID" value="NZ_CP030850.1"/>
</dbReference>
<evidence type="ECO:0000259" key="3">
    <source>
        <dbReference type="Pfam" id="PF03372"/>
    </source>
</evidence>
<keyword evidence="2" id="KW-0812">Transmembrane</keyword>
<keyword evidence="4" id="KW-0255">Endonuclease</keyword>
<name>A0A344TKZ2_9BACT</name>
<reference evidence="4 5" key="1">
    <citation type="submission" date="2018-07" db="EMBL/GenBank/DDBJ databases">
        <title>Genome sequencing of Runella.</title>
        <authorList>
            <person name="Baek M.-G."/>
            <person name="Yi H."/>
        </authorList>
    </citation>
    <scope>NUCLEOTIDE SEQUENCE [LARGE SCALE GENOMIC DNA]</scope>
    <source>
        <strain evidence="4 5">HYN0085</strain>
    </source>
</reference>
<feature type="domain" description="Endonuclease/exonuclease/phosphatase" evidence="3">
    <location>
        <begin position="106"/>
        <end position="311"/>
    </location>
</feature>
<feature type="transmembrane region" description="Helical" evidence="2">
    <location>
        <begin position="62"/>
        <end position="79"/>
    </location>
</feature>
<keyword evidence="2" id="KW-0472">Membrane</keyword>
<keyword evidence="4" id="KW-0378">Hydrolase</keyword>